<dbReference type="RefSeq" id="WP_147300935.1">
    <property type="nucleotide sequence ID" value="NZ_QRDW01000001.1"/>
</dbReference>
<comment type="caution">
    <text evidence="1">The sequence shown here is derived from an EMBL/GenBank/DDBJ whole genome shotgun (WGS) entry which is preliminary data.</text>
</comment>
<organism evidence="1 2">
    <name type="scientific">Aestuariispira insulae</name>
    <dbReference type="NCBI Taxonomy" id="1461337"/>
    <lineage>
        <taxon>Bacteria</taxon>
        <taxon>Pseudomonadati</taxon>
        <taxon>Pseudomonadota</taxon>
        <taxon>Alphaproteobacteria</taxon>
        <taxon>Rhodospirillales</taxon>
        <taxon>Kiloniellaceae</taxon>
        <taxon>Aestuariispira</taxon>
    </lineage>
</organism>
<sequence length="357" mass="40274">MSQINQQIISKIESEFNTYVDKQTKVDDALEQVANKVDQGLGINIDIEQATLDDVHTNQDVLNANIAELIVHLDKVTNKFGDTFSDMKAKTFSEKFVGFFSKNASDSMREKRIRTTDIQSNLNDLIDKSNRIESILVNQRDVLDTRLNRASENLKTIMQTREEREVELKNVGAEIRDLEPQLTRMDEKVAAATDPAERTALESEQQALNEKYNTLVNKEKELIAVSQSLDNYIRKFQVGVNSLQDQLSNVSVMISKIRIDTEQRSILYDDLATSLRTAQQQDIAHKLNDIGTAVDNEATVTMAAVGAASNQRMASMLEAHAGTMATNQEILERKRRADDAFMRRMSAVLEKHATNSY</sequence>
<dbReference type="EMBL" id="QRDW01000001">
    <property type="protein sequence ID" value="RED54181.1"/>
    <property type="molecule type" value="Genomic_DNA"/>
</dbReference>
<accession>A0A3D9HXT4</accession>
<evidence type="ECO:0000313" key="2">
    <source>
        <dbReference type="Proteomes" id="UP000256845"/>
    </source>
</evidence>
<dbReference type="OrthoDB" id="9804735at2"/>
<reference evidence="1 2" key="1">
    <citation type="submission" date="2018-07" db="EMBL/GenBank/DDBJ databases">
        <title>Genomic Encyclopedia of Type Strains, Phase III (KMG-III): the genomes of soil and plant-associated and newly described type strains.</title>
        <authorList>
            <person name="Whitman W."/>
        </authorList>
    </citation>
    <scope>NUCLEOTIDE SEQUENCE [LARGE SCALE GENOMIC DNA]</scope>
    <source>
        <strain evidence="1 2">CECT 8488</strain>
    </source>
</reference>
<protein>
    <submittedName>
        <fullName evidence="1">Uncharacterized protein</fullName>
    </submittedName>
</protein>
<proteinExistence type="predicted"/>
<keyword evidence="2" id="KW-1185">Reference proteome</keyword>
<gene>
    <name evidence="1" type="ORF">DFP90_101984</name>
</gene>
<dbReference type="AlphaFoldDB" id="A0A3D9HXT4"/>
<dbReference type="Proteomes" id="UP000256845">
    <property type="component" value="Unassembled WGS sequence"/>
</dbReference>
<name>A0A3D9HXT4_9PROT</name>
<evidence type="ECO:0000313" key="1">
    <source>
        <dbReference type="EMBL" id="RED54181.1"/>
    </source>
</evidence>